<dbReference type="PANTHER" id="PTHR11707:SF28">
    <property type="entry name" value="60 KDA LYSOPHOSPHOLIPASE"/>
    <property type="match status" value="1"/>
</dbReference>
<evidence type="ECO:0000256" key="2">
    <source>
        <dbReference type="ARBA" id="ARBA00022737"/>
    </source>
</evidence>
<dbReference type="InterPro" id="IPR020827">
    <property type="entry name" value="Asparaginase/glutaminase_AS1"/>
</dbReference>
<dbReference type="InterPro" id="IPR041725">
    <property type="entry name" value="L-asparaginase_I"/>
</dbReference>
<dbReference type="Proteomes" id="UP000030758">
    <property type="component" value="Unassembled WGS sequence"/>
</dbReference>
<dbReference type="InterPro" id="IPR002110">
    <property type="entry name" value="Ankyrin_rpt"/>
</dbReference>
<evidence type="ECO:0000313" key="13">
    <source>
        <dbReference type="EMBL" id="KFD72802.1"/>
    </source>
</evidence>
<feature type="repeat" description="ANK" evidence="8">
    <location>
        <begin position="459"/>
        <end position="491"/>
    </location>
</feature>
<dbReference type="SUPFAM" id="SSF53774">
    <property type="entry name" value="Glutaminase/Asparaginase"/>
    <property type="match status" value="1"/>
</dbReference>
<feature type="binding site" evidence="7">
    <location>
        <begin position="144"/>
        <end position="145"/>
    </location>
    <ligand>
        <name>substrate</name>
    </ligand>
</feature>
<feature type="active site" evidence="9">
    <location>
        <position position="44"/>
    </location>
</feature>
<evidence type="ECO:0000259" key="11">
    <source>
        <dbReference type="Pfam" id="PF00710"/>
    </source>
</evidence>
<evidence type="ECO:0000256" key="8">
    <source>
        <dbReference type="PROSITE-ProRule" id="PRU00023"/>
    </source>
</evidence>
<evidence type="ECO:0000256" key="10">
    <source>
        <dbReference type="PROSITE-ProRule" id="PRU10100"/>
    </source>
</evidence>
<keyword evidence="2" id="KW-0677">Repeat</keyword>
<sequence length="624" mass="68990">MKQRLKWVKSMSPEAWVADADAVKMSISPGKLESRVLVLYTGGTIGMQSQNKVYVPVANYLLNAIHNDQSLNDKPYLEKHHRFEENLCVLPPVRGENRRILYHVIEYDPLLDSCNMSFMEWTRIAKSIHDSYESYDGFVILHGTDTLCYTASALSFMFEDLGKPIVLTGSQIPISEVRCDGRENLVGSLIIAGNYDIPEVTICFNSLLLRGNRTTKFDCAGLSAFESPNIPPLARMGIQVNVKWDAIFRSRVRSKVFVRYDLDHNIALLRIFPAIPRDCFRAFFQPPIRGVVLQTFGAGNMPSHRDDLIDVIQEAVSNGLIVVNCSQCLRGRVDPAYETGRILFDAGVLYGSDLTVEAALTKLAYVLGRADLSLYEKKALMSQNLRGELTVATESHIGRDHELVTRMAGCLNLTTTQELRLLRELMYPMLVCQAVCQGNIALLKSLKSGGAILTSVDHMRRTSLHYAAALGELEMVQFLLSEGVSVHTKDNSNSTPLLEAIRGHHIAIVELLRKSGAHLTIEPLNLCVNLAMAAASNNLDAMKSWKAAEADLSVVDWEGRTALHVAASMGNQEMVSYLLDNGVSPFSTDHIGHSALDKALLNKHGGCAKLIRQFMANQANSADA</sequence>
<dbReference type="Gene3D" id="3.40.50.1170">
    <property type="entry name" value="L-asparaginase, N-terminal domain"/>
    <property type="match status" value="1"/>
</dbReference>
<evidence type="ECO:0000256" key="5">
    <source>
        <dbReference type="ARBA" id="ARBA00061199"/>
    </source>
</evidence>
<dbReference type="PANTHER" id="PTHR11707">
    <property type="entry name" value="L-ASPARAGINASE"/>
    <property type="match status" value="1"/>
</dbReference>
<dbReference type="SMART" id="SM00870">
    <property type="entry name" value="Asparaginase"/>
    <property type="match status" value="1"/>
</dbReference>
<name>A0A085NTK6_9BILA</name>
<dbReference type="EMBL" id="KL367476">
    <property type="protein sequence ID" value="KFD72802.1"/>
    <property type="molecule type" value="Genomic_DNA"/>
</dbReference>
<dbReference type="PROSITE" id="PS51732">
    <property type="entry name" value="ASN_GLN_ASE_3"/>
    <property type="match status" value="1"/>
</dbReference>
<dbReference type="SUPFAM" id="SSF48403">
    <property type="entry name" value="Ankyrin repeat"/>
    <property type="match status" value="1"/>
</dbReference>
<dbReference type="FunFam" id="3.40.50.1170:FF:000003">
    <property type="entry name" value="60 kDa lysophospholipase"/>
    <property type="match status" value="1"/>
</dbReference>
<dbReference type="CDD" id="cd08963">
    <property type="entry name" value="L-asparaginase_I"/>
    <property type="match status" value="1"/>
</dbReference>
<dbReference type="PROSITE" id="PS50297">
    <property type="entry name" value="ANK_REP_REGION"/>
    <property type="match status" value="2"/>
</dbReference>
<feature type="active site" evidence="10">
    <location>
        <position position="144"/>
    </location>
</feature>
<dbReference type="Gene3D" id="1.25.40.20">
    <property type="entry name" value="Ankyrin repeat-containing domain"/>
    <property type="match status" value="2"/>
</dbReference>
<feature type="domain" description="Asparaginase/glutaminase C-terminal" evidence="12">
    <location>
        <begin position="265"/>
        <end position="371"/>
    </location>
</feature>
<evidence type="ECO:0000256" key="1">
    <source>
        <dbReference type="ARBA" id="ARBA00012920"/>
    </source>
</evidence>
<dbReference type="SMART" id="SM00248">
    <property type="entry name" value="ANK"/>
    <property type="match status" value="4"/>
</dbReference>
<dbReference type="InterPro" id="IPR027473">
    <property type="entry name" value="L-asparaginase_C"/>
</dbReference>
<dbReference type="AlphaFoldDB" id="A0A085NTK6"/>
<dbReference type="Pfam" id="PF00710">
    <property type="entry name" value="Asparaginase"/>
    <property type="match status" value="1"/>
</dbReference>
<dbReference type="InterPro" id="IPR036770">
    <property type="entry name" value="Ankyrin_rpt-contain_sf"/>
</dbReference>
<protein>
    <recommendedName>
        <fullName evidence="1">asparaginase</fullName>
        <ecNumber evidence="1">3.5.1.1</ecNumber>
    </recommendedName>
</protein>
<dbReference type="GO" id="GO:0004067">
    <property type="term" value="F:asparaginase activity"/>
    <property type="evidence" value="ECO:0007669"/>
    <property type="project" value="UniProtKB-UniRule"/>
</dbReference>
<dbReference type="InterPro" id="IPR027475">
    <property type="entry name" value="Asparaginase/glutaminase_AS2"/>
</dbReference>
<dbReference type="Pfam" id="PF12796">
    <property type="entry name" value="Ank_2"/>
    <property type="match status" value="2"/>
</dbReference>
<dbReference type="PROSITE" id="PS00144">
    <property type="entry name" value="ASN_GLN_ASE_1"/>
    <property type="match status" value="1"/>
</dbReference>
<evidence type="ECO:0000259" key="12">
    <source>
        <dbReference type="Pfam" id="PF17763"/>
    </source>
</evidence>
<dbReference type="GO" id="GO:0006528">
    <property type="term" value="P:asparagine metabolic process"/>
    <property type="evidence" value="ECO:0007669"/>
    <property type="project" value="UniProtKB-ARBA"/>
</dbReference>
<gene>
    <name evidence="13" type="ORF">M514_11947</name>
</gene>
<evidence type="ECO:0000256" key="7">
    <source>
        <dbReference type="PIRSR" id="PIRSR001220-2"/>
    </source>
</evidence>
<proteinExistence type="inferred from homology"/>
<dbReference type="EC" id="3.5.1.1" evidence="1"/>
<evidence type="ECO:0000256" key="9">
    <source>
        <dbReference type="PROSITE-ProRule" id="PRU10099"/>
    </source>
</evidence>
<feature type="active site" description="O-isoaspartyl threonine intermediate" evidence="6">
    <location>
        <position position="44"/>
    </location>
</feature>
<keyword evidence="3" id="KW-0378">Hydrolase</keyword>
<dbReference type="PIRSF" id="PIRSF001220">
    <property type="entry name" value="L-ASNase_gatD"/>
    <property type="match status" value="1"/>
</dbReference>
<dbReference type="InterPro" id="IPR037152">
    <property type="entry name" value="L-asparaginase_N_sf"/>
</dbReference>
<dbReference type="PROSITE" id="PS00917">
    <property type="entry name" value="ASN_GLN_ASE_2"/>
    <property type="match status" value="1"/>
</dbReference>
<dbReference type="InterPro" id="IPR027474">
    <property type="entry name" value="L-asparaginase_N"/>
</dbReference>
<feature type="domain" description="L-asparaginase N-terminal" evidence="11">
    <location>
        <begin position="35"/>
        <end position="246"/>
    </location>
</feature>
<dbReference type="FunFam" id="3.40.50.40:FF:000001">
    <property type="entry name" value="L-asparaginase 1"/>
    <property type="match status" value="1"/>
</dbReference>
<dbReference type="PRINTS" id="PR00139">
    <property type="entry name" value="ASNGLNASE"/>
</dbReference>
<organism evidence="13">
    <name type="scientific">Trichuris suis</name>
    <name type="common">pig whipworm</name>
    <dbReference type="NCBI Taxonomy" id="68888"/>
    <lineage>
        <taxon>Eukaryota</taxon>
        <taxon>Metazoa</taxon>
        <taxon>Ecdysozoa</taxon>
        <taxon>Nematoda</taxon>
        <taxon>Enoplea</taxon>
        <taxon>Dorylaimia</taxon>
        <taxon>Trichinellida</taxon>
        <taxon>Trichuridae</taxon>
        <taxon>Trichuris</taxon>
    </lineage>
</organism>
<dbReference type="InterPro" id="IPR036152">
    <property type="entry name" value="Asp/glu_Ase-like_sf"/>
</dbReference>
<evidence type="ECO:0000256" key="4">
    <source>
        <dbReference type="ARBA" id="ARBA00023043"/>
    </source>
</evidence>
<dbReference type="InterPro" id="IPR006034">
    <property type="entry name" value="Asparaginase/glutaminase-like"/>
</dbReference>
<dbReference type="Gene3D" id="3.40.50.40">
    <property type="match status" value="1"/>
</dbReference>
<keyword evidence="4 8" id="KW-0040">ANK repeat</keyword>
<comment type="similarity">
    <text evidence="5">In the N-terminal section; belongs to the asparaginase 1 family.</text>
</comment>
<reference evidence="13" key="1">
    <citation type="journal article" date="2014" name="Nat. Genet.">
        <title>Genome and transcriptome of the porcine whipworm Trichuris suis.</title>
        <authorList>
            <person name="Jex A.R."/>
            <person name="Nejsum P."/>
            <person name="Schwarz E.M."/>
            <person name="Hu L."/>
            <person name="Young N.D."/>
            <person name="Hall R.S."/>
            <person name="Korhonen P.K."/>
            <person name="Liao S."/>
            <person name="Thamsborg S."/>
            <person name="Xia J."/>
            <person name="Xu P."/>
            <person name="Wang S."/>
            <person name="Scheerlinck J.P."/>
            <person name="Hofmann A."/>
            <person name="Sternberg P.W."/>
            <person name="Wang J."/>
            <person name="Gasser R.B."/>
        </authorList>
    </citation>
    <scope>NUCLEOTIDE SEQUENCE [LARGE SCALE GENOMIC DNA]</scope>
    <source>
        <strain evidence="13">DCEP-RM93F</strain>
    </source>
</reference>
<feature type="repeat" description="ANK" evidence="8">
    <location>
        <begin position="558"/>
        <end position="590"/>
    </location>
</feature>
<accession>A0A085NTK6</accession>
<dbReference type="PROSITE" id="PS50088">
    <property type="entry name" value="ANK_REPEAT"/>
    <property type="match status" value="2"/>
</dbReference>
<dbReference type="SFLD" id="SFLDS00057">
    <property type="entry name" value="Glutaminase/Asparaginase"/>
    <property type="match status" value="1"/>
</dbReference>
<dbReference type="PIRSF" id="PIRSF500176">
    <property type="entry name" value="L_ASNase"/>
    <property type="match status" value="1"/>
</dbReference>
<evidence type="ECO:0000256" key="6">
    <source>
        <dbReference type="PIRSR" id="PIRSR001220-1"/>
    </source>
</evidence>
<evidence type="ECO:0000256" key="3">
    <source>
        <dbReference type="ARBA" id="ARBA00022801"/>
    </source>
</evidence>
<dbReference type="Pfam" id="PF17763">
    <property type="entry name" value="Asparaginase_C"/>
    <property type="match status" value="1"/>
</dbReference>
<dbReference type="InterPro" id="IPR040919">
    <property type="entry name" value="Asparaginase_C"/>
</dbReference>
<feature type="binding site" evidence="7">
    <location>
        <position position="113"/>
    </location>
    <ligand>
        <name>substrate</name>
    </ligand>
</feature>